<dbReference type="Proteomes" id="UP000887574">
    <property type="component" value="Unplaced"/>
</dbReference>
<accession>A0A915E3V8</accession>
<dbReference type="WBParaSite" id="jg26198">
    <property type="protein sequence ID" value="jg26198"/>
    <property type="gene ID" value="jg26198"/>
</dbReference>
<sequence>MVAVAVDKQKISTDQFINQKTINWLMVDVLVAYRKFSINRWKKPENFAKINPLIDHLINRLINQGPINQWMVDVAVNY</sequence>
<keyword evidence="1" id="KW-1185">Reference proteome</keyword>
<organism evidence="1 2">
    <name type="scientific">Ditylenchus dipsaci</name>
    <dbReference type="NCBI Taxonomy" id="166011"/>
    <lineage>
        <taxon>Eukaryota</taxon>
        <taxon>Metazoa</taxon>
        <taxon>Ecdysozoa</taxon>
        <taxon>Nematoda</taxon>
        <taxon>Chromadorea</taxon>
        <taxon>Rhabditida</taxon>
        <taxon>Tylenchina</taxon>
        <taxon>Tylenchomorpha</taxon>
        <taxon>Sphaerularioidea</taxon>
        <taxon>Anguinidae</taxon>
        <taxon>Anguininae</taxon>
        <taxon>Ditylenchus</taxon>
    </lineage>
</organism>
<name>A0A915E3V8_9BILA</name>
<evidence type="ECO:0000313" key="1">
    <source>
        <dbReference type="Proteomes" id="UP000887574"/>
    </source>
</evidence>
<evidence type="ECO:0000313" key="2">
    <source>
        <dbReference type="WBParaSite" id="jg26198"/>
    </source>
</evidence>
<reference evidence="2" key="1">
    <citation type="submission" date="2022-11" db="UniProtKB">
        <authorList>
            <consortium name="WormBaseParasite"/>
        </authorList>
    </citation>
    <scope>IDENTIFICATION</scope>
</reference>
<proteinExistence type="predicted"/>
<protein>
    <submittedName>
        <fullName evidence="2">Uncharacterized protein</fullName>
    </submittedName>
</protein>
<dbReference type="AlphaFoldDB" id="A0A915E3V8"/>